<evidence type="ECO:0000313" key="1">
    <source>
        <dbReference type="EMBL" id="PJF45720.1"/>
    </source>
</evidence>
<protein>
    <submittedName>
        <fullName evidence="1">Uncharacterized protein</fullName>
    </submittedName>
</protein>
<dbReference type="Pfam" id="PF14196">
    <property type="entry name" value="ATC_hydrolase"/>
    <property type="match status" value="1"/>
</dbReference>
<comment type="caution">
    <text evidence="1">The sequence shown here is derived from an EMBL/GenBank/DDBJ whole genome shotgun (WGS) entry which is preliminary data.</text>
</comment>
<dbReference type="Proteomes" id="UP000230790">
    <property type="component" value="Unassembled WGS sequence"/>
</dbReference>
<evidence type="ECO:0000313" key="2">
    <source>
        <dbReference type="Proteomes" id="UP000230790"/>
    </source>
</evidence>
<dbReference type="EMBL" id="PGTN01000821">
    <property type="protein sequence ID" value="PJF45720.1"/>
    <property type="molecule type" value="Genomic_DNA"/>
</dbReference>
<sequence>MLTRREVEARILAPVIDALGEAFGREQVVEIVRQTIIKVAQEQGAQLAAAMGDNSLAALAESLRFWTQDNALEIEVLAQDAERFEFNVTRCRYAELYRALGIPELGAVLSCNRDWALIQGFNPEIELTRTQTIM</sequence>
<proteinExistence type="predicted"/>
<dbReference type="InterPro" id="IPR026002">
    <property type="entry name" value="ATC_hydrolase-like"/>
</dbReference>
<reference evidence="1 2" key="1">
    <citation type="submission" date="2017-11" db="EMBL/GenBank/DDBJ databases">
        <title>Evolution of Phototrophy in the Chloroflexi Phylum Driven by Horizontal Gene Transfer.</title>
        <authorList>
            <person name="Ward L.M."/>
            <person name="Hemp J."/>
            <person name="Shih P.M."/>
            <person name="Mcglynn S.E."/>
            <person name="Fischer W."/>
        </authorList>
    </citation>
    <scope>NUCLEOTIDE SEQUENCE [LARGE SCALE GENOMIC DNA]</scope>
    <source>
        <strain evidence="1">JP3_7</strain>
    </source>
</reference>
<accession>A0A2M8Q7G2</accession>
<dbReference type="AlphaFoldDB" id="A0A2M8Q7G2"/>
<feature type="non-terminal residue" evidence="1">
    <location>
        <position position="134"/>
    </location>
</feature>
<organism evidence="1 2">
    <name type="scientific">Candidatus Thermofonsia Clade 3 bacterium</name>
    <dbReference type="NCBI Taxonomy" id="2364212"/>
    <lineage>
        <taxon>Bacteria</taxon>
        <taxon>Bacillati</taxon>
        <taxon>Chloroflexota</taxon>
        <taxon>Candidatus Thermofontia</taxon>
        <taxon>Candidatus Thermofonsia Clade 3</taxon>
    </lineage>
</organism>
<name>A0A2M8Q7G2_9CHLR</name>
<gene>
    <name evidence="1" type="ORF">CUN48_17455</name>
</gene>